<keyword evidence="3" id="KW-1185">Reference proteome</keyword>
<feature type="domain" description="Cgl0159-like" evidence="1">
    <location>
        <begin position="36"/>
        <end position="284"/>
    </location>
</feature>
<protein>
    <recommendedName>
        <fullName evidence="1">Cgl0159-like domain-containing protein</fullName>
    </recommendedName>
</protein>
<gene>
    <name evidence="2" type="ORF">BW733_08290</name>
</gene>
<evidence type="ECO:0000259" key="1">
    <source>
        <dbReference type="Pfam" id="PF22649"/>
    </source>
</evidence>
<dbReference type="SUPFAM" id="SSF51569">
    <property type="entry name" value="Aldolase"/>
    <property type="match status" value="1"/>
</dbReference>
<dbReference type="Pfam" id="PF22649">
    <property type="entry name" value="Cgl0159"/>
    <property type="match status" value="1"/>
</dbReference>
<name>A0A1Q2CXL5_9ACTN</name>
<dbReference type="STRING" id="399497.BW733_08290"/>
<accession>A0A1Q2CXL5</accession>
<evidence type="ECO:0000313" key="3">
    <source>
        <dbReference type="Proteomes" id="UP000188235"/>
    </source>
</evidence>
<dbReference type="RefSeq" id="WP_077349546.1">
    <property type="nucleotide sequence ID" value="NZ_CP019607.1"/>
</dbReference>
<dbReference type="EMBL" id="CP019607">
    <property type="protein sequence ID" value="AQP50827.1"/>
    <property type="molecule type" value="Genomic_DNA"/>
</dbReference>
<dbReference type="InterPro" id="IPR013785">
    <property type="entry name" value="Aldolase_TIM"/>
</dbReference>
<dbReference type="OrthoDB" id="3726202at2"/>
<dbReference type="AlphaFoldDB" id="A0A1Q2CXL5"/>
<dbReference type="Gene3D" id="3.20.20.70">
    <property type="entry name" value="Aldolase class I"/>
    <property type="match status" value="1"/>
</dbReference>
<reference evidence="2 3" key="1">
    <citation type="journal article" date="2008" name="Int. J. Syst. Evol. Microbiol.">
        <title>Tessaracoccus flavescens sp. nov., isolated from marine sediment.</title>
        <authorList>
            <person name="Lee D.W."/>
            <person name="Lee S.D."/>
        </authorList>
    </citation>
    <scope>NUCLEOTIDE SEQUENCE [LARGE SCALE GENOMIC DNA]</scope>
    <source>
        <strain evidence="2 3">SST-39T</strain>
    </source>
</reference>
<sequence>MSHVERLAELRFHRPDAVAAALASRRPGTLPSDGRRALFVAADHPGRGALAAAGDALAMADREDYLARCITALSRPGVTGFLGTPDVVEDLALLGALDGKVVLGSMNRSGLAGSNFEVDDRITAYDPDGIVAAGIDGGKLLLRIDLDDPRTPSVLERAGRAVSQLAAAGRSAVIEPFLSYPSPEGLVNDLSEEAVIRSVTIASALGNTSARTWLKIPCTADLERAVAATSLPCLLLGGEVPKDPEQTLSMWRSAMRLPNVHGLVLGRSLLFPRDGDVAANVDRIVEVL</sequence>
<dbReference type="KEGG" id="tfa:BW733_08290"/>
<organism evidence="2 3">
    <name type="scientific">Tessaracoccus flavescens</name>
    <dbReference type="NCBI Taxonomy" id="399497"/>
    <lineage>
        <taxon>Bacteria</taxon>
        <taxon>Bacillati</taxon>
        <taxon>Actinomycetota</taxon>
        <taxon>Actinomycetes</taxon>
        <taxon>Propionibacteriales</taxon>
        <taxon>Propionibacteriaceae</taxon>
        <taxon>Tessaracoccus</taxon>
    </lineage>
</organism>
<dbReference type="Proteomes" id="UP000188235">
    <property type="component" value="Chromosome"/>
</dbReference>
<dbReference type="InterPro" id="IPR054574">
    <property type="entry name" value="Cgl0159_dom"/>
</dbReference>
<proteinExistence type="predicted"/>
<evidence type="ECO:0000313" key="2">
    <source>
        <dbReference type="EMBL" id="AQP50827.1"/>
    </source>
</evidence>